<reference evidence="3" key="1">
    <citation type="journal article" date="2018" name="Proc. Natl. Acad. Sci. U.S.A.">
        <title>Linking secondary metabolites to gene clusters through genome sequencing of six diverse Aspergillus species.</title>
        <authorList>
            <person name="Kaerboelling I."/>
            <person name="Vesth T.C."/>
            <person name="Frisvad J.C."/>
            <person name="Nybo J.L."/>
            <person name="Theobald S."/>
            <person name="Kuo A."/>
            <person name="Bowyer P."/>
            <person name="Matsuda Y."/>
            <person name="Mondo S."/>
            <person name="Lyhne E.K."/>
            <person name="Kogle M.E."/>
            <person name="Clum A."/>
            <person name="Lipzen A."/>
            <person name="Salamov A."/>
            <person name="Ngan C.Y."/>
            <person name="Daum C."/>
            <person name="Chiniquy J."/>
            <person name="Barry K."/>
            <person name="LaButti K."/>
            <person name="Haridas S."/>
            <person name="Simmons B.A."/>
            <person name="Magnuson J.K."/>
            <person name="Mortensen U.H."/>
            <person name="Larsen T.O."/>
            <person name="Grigoriev I.V."/>
            <person name="Baker S.E."/>
            <person name="Andersen M.R."/>
        </authorList>
    </citation>
    <scope>NUCLEOTIDE SEQUENCE [LARGE SCALE GENOMIC DNA]</scope>
    <source>
        <strain evidence="3">IBT 16806</strain>
    </source>
</reference>
<organism evidence="2 3">
    <name type="scientific">Aspergillus novofumigatus (strain IBT 16806)</name>
    <dbReference type="NCBI Taxonomy" id="1392255"/>
    <lineage>
        <taxon>Eukaryota</taxon>
        <taxon>Fungi</taxon>
        <taxon>Dikarya</taxon>
        <taxon>Ascomycota</taxon>
        <taxon>Pezizomycotina</taxon>
        <taxon>Eurotiomycetes</taxon>
        <taxon>Eurotiomycetidae</taxon>
        <taxon>Eurotiales</taxon>
        <taxon>Aspergillaceae</taxon>
        <taxon>Aspergillus</taxon>
        <taxon>Aspergillus subgen. Fumigati</taxon>
    </lineage>
</organism>
<dbReference type="EMBL" id="MSZS01000001">
    <property type="protein sequence ID" value="PKX98454.1"/>
    <property type="molecule type" value="Genomic_DNA"/>
</dbReference>
<name>A0A2I1CLF4_ASPN1</name>
<keyword evidence="3" id="KW-1185">Reference proteome</keyword>
<evidence type="ECO:0000313" key="3">
    <source>
        <dbReference type="Proteomes" id="UP000234474"/>
    </source>
</evidence>
<dbReference type="RefSeq" id="XP_024687049.1">
    <property type="nucleotide sequence ID" value="XM_024825396.1"/>
</dbReference>
<feature type="compositionally biased region" description="Polar residues" evidence="1">
    <location>
        <begin position="163"/>
        <end position="179"/>
    </location>
</feature>
<feature type="region of interest" description="Disordered" evidence="1">
    <location>
        <begin position="193"/>
        <end position="214"/>
    </location>
</feature>
<dbReference type="AlphaFoldDB" id="A0A2I1CLF4"/>
<dbReference type="VEuPathDB" id="FungiDB:P174DRAFT_426746"/>
<dbReference type="Proteomes" id="UP000234474">
    <property type="component" value="Unassembled WGS sequence"/>
</dbReference>
<evidence type="ECO:0000313" key="2">
    <source>
        <dbReference type="EMBL" id="PKX98454.1"/>
    </source>
</evidence>
<evidence type="ECO:0000256" key="1">
    <source>
        <dbReference type="SAM" id="MobiDB-lite"/>
    </source>
</evidence>
<feature type="region of interest" description="Disordered" evidence="1">
    <location>
        <begin position="155"/>
        <end position="180"/>
    </location>
</feature>
<evidence type="ECO:0008006" key="4">
    <source>
        <dbReference type="Google" id="ProtNLM"/>
    </source>
</evidence>
<sequence>MPACHLYPYWMTDPNTDGVKQFFSALRQFSSAEKVEAWHKPIYGHVPGIERAANFTLLSPYAHELHTSGYFALEPVEEDPEGKWITVKIWWLKQHTGVDFNIAPQLPPNQHPCNQRRKLVRSSLLSQVCQYVAREGQIPRFDKQQPGLKTSVPSILGQRRKPCSSSETRTLKSSKSMVGTLSKRAKSLRKLLPRHGNSSPRFLQRKNNRDGKSLVTGWKRPLFLSSG</sequence>
<dbReference type="GeneID" id="36532721"/>
<protein>
    <recommendedName>
        <fullName evidence="4">HNH nuclease domain-containing protein</fullName>
    </recommendedName>
</protein>
<comment type="caution">
    <text evidence="2">The sequence shown here is derived from an EMBL/GenBank/DDBJ whole genome shotgun (WGS) entry which is preliminary data.</text>
</comment>
<gene>
    <name evidence="2" type="ORF">P174DRAFT_426746</name>
</gene>
<accession>A0A2I1CLF4</accession>
<dbReference type="OrthoDB" id="5416097at2759"/>
<proteinExistence type="predicted"/>